<accession>A0A1G2C979</accession>
<dbReference type="GO" id="GO:0019843">
    <property type="term" value="F:rRNA binding"/>
    <property type="evidence" value="ECO:0007669"/>
    <property type="project" value="UniProtKB-UniRule"/>
</dbReference>
<evidence type="ECO:0000313" key="6">
    <source>
        <dbReference type="EMBL" id="OGY97329.1"/>
    </source>
</evidence>
<keyword evidence="4 5" id="KW-0694">RNA-binding</keyword>
<sequence length="103" mass="11471">MAFAIIETGGKQYRVEPGQKLRVAKLPEAAGDKVVFDRILLRSRDGSVEFGSPYVPGAKVEALLAKAGRGRKGVVFKYHSKTRYRKKAGHRQHYAEIEIKSIS</sequence>
<dbReference type="PANTHER" id="PTHR21349:SF0">
    <property type="entry name" value="LARGE RIBOSOMAL SUBUNIT PROTEIN BL21M"/>
    <property type="match status" value="1"/>
</dbReference>
<dbReference type="Proteomes" id="UP000176349">
    <property type="component" value="Unassembled WGS sequence"/>
</dbReference>
<reference evidence="6 7" key="1">
    <citation type="journal article" date="2016" name="Nat. Commun.">
        <title>Thousands of microbial genomes shed light on interconnected biogeochemical processes in an aquifer system.</title>
        <authorList>
            <person name="Anantharaman K."/>
            <person name="Brown C.T."/>
            <person name="Hug L.A."/>
            <person name="Sharon I."/>
            <person name="Castelle C.J."/>
            <person name="Probst A.J."/>
            <person name="Thomas B.C."/>
            <person name="Singh A."/>
            <person name="Wilkins M.J."/>
            <person name="Karaoz U."/>
            <person name="Brodie E.L."/>
            <person name="Williams K.H."/>
            <person name="Hubbard S.S."/>
            <person name="Banfield J.F."/>
        </authorList>
    </citation>
    <scope>NUCLEOTIDE SEQUENCE [LARGE SCALE GENOMIC DNA]</scope>
</reference>
<evidence type="ECO:0000256" key="2">
    <source>
        <dbReference type="ARBA" id="ARBA00022980"/>
    </source>
</evidence>
<dbReference type="GO" id="GO:1990904">
    <property type="term" value="C:ribonucleoprotein complex"/>
    <property type="evidence" value="ECO:0007669"/>
    <property type="project" value="UniProtKB-KW"/>
</dbReference>
<gene>
    <name evidence="4" type="primary">rplU</name>
    <name evidence="6" type="ORF">A2128_00515</name>
</gene>
<keyword evidence="4 5" id="KW-0699">rRNA-binding</keyword>
<name>A0A1G2C979_9BACT</name>
<dbReference type="GO" id="GO:0006412">
    <property type="term" value="P:translation"/>
    <property type="evidence" value="ECO:0007669"/>
    <property type="project" value="UniProtKB-UniRule"/>
</dbReference>
<evidence type="ECO:0000256" key="1">
    <source>
        <dbReference type="ARBA" id="ARBA00008563"/>
    </source>
</evidence>
<comment type="subunit">
    <text evidence="4">Part of the 50S ribosomal subunit. Contacts protein L20.</text>
</comment>
<dbReference type="EMBL" id="MHKV01000015">
    <property type="protein sequence ID" value="OGY97329.1"/>
    <property type="molecule type" value="Genomic_DNA"/>
</dbReference>
<organism evidence="6 7">
    <name type="scientific">Candidatus Liptonbacteria bacterium GWC1_60_9</name>
    <dbReference type="NCBI Taxonomy" id="1798645"/>
    <lineage>
        <taxon>Bacteria</taxon>
        <taxon>Candidatus Liptoniibacteriota</taxon>
    </lineage>
</organism>
<evidence type="ECO:0000256" key="4">
    <source>
        <dbReference type="HAMAP-Rule" id="MF_01363"/>
    </source>
</evidence>
<dbReference type="GO" id="GO:0005737">
    <property type="term" value="C:cytoplasm"/>
    <property type="evidence" value="ECO:0007669"/>
    <property type="project" value="UniProtKB-ARBA"/>
</dbReference>
<dbReference type="AlphaFoldDB" id="A0A1G2C979"/>
<dbReference type="NCBIfam" id="TIGR00061">
    <property type="entry name" value="L21"/>
    <property type="match status" value="1"/>
</dbReference>
<proteinExistence type="inferred from homology"/>
<comment type="caution">
    <text evidence="6">The sequence shown here is derived from an EMBL/GenBank/DDBJ whole genome shotgun (WGS) entry which is preliminary data.</text>
</comment>
<evidence type="ECO:0000256" key="5">
    <source>
        <dbReference type="RuleBase" id="RU000562"/>
    </source>
</evidence>
<dbReference type="PANTHER" id="PTHR21349">
    <property type="entry name" value="50S RIBOSOMAL PROTEIN L21"/>
    <property type="match status" value="1"/>
</dbReference>
<comment type="similarity">
    <text evidence="1 4 5">Belongs to the bacterial ribosomal protein bL21 family.</text>
</comment>
<dbReference type="InterPro" id="IPR001787">
    <property type="entry name" value="Ribosomal_bL21"/>
</dbReference>
<evidence type="ECO:0000256" key="3">
    <source>
        <dbReference type="ARBA" id="ARBA00023274"/>
    </source>
</evidence>
<protein>
    <recommendedName>
        <fullName evidence="4">Large ribosomal subunit protein bL21</fullName>
    </recommendedName>
</protein>
<comment type="function">
    <text evidence="4 5">This protein binds to 23S rRNA in the presence of protein L20.</text>
</comment>
<evidence type="ECO:0000313" key="7">
    <source>
        <dbReference type="Proteomes" id="UP000176349"/>
    </source>
</evidence>
<dbReference type="InterPro" id="IPR028909">
    <property type="entry name" value="bL21-like"/>
</dbReference>
<dbReference type="InterPro" id="IPR036164">
    <property type="entry name" value="bL21-like_sf"/>
</dbReference>
<dbReference type="Pfam" id="PF00829">
    <property type="entry name" value="Ribosomal_L21p"/>
    <property type="match status" value="1"/>
</dbReference>
<keyword evidence="3 4" id="KW-0687">Ribonucleoprotein</keyword>
<dbReference type="GO" id="GO:0005840">
    <property type="term" value="C:ribosome"/>
    <property type="evidence" value="ECO:0007669"/>
    <property type="project" value="UniProtKB-KW"/>
</dbReference>
<dbReference type="HAMAP" id="MF_01363">
    <property type="entry name" value="Ribosomal_bL21"/>
    <property type="match status" value="1"/>
</dbReference>
<dbReference type="GO" id="GO:0003735">
    <property type="term" value="F:structural constituent of ribosome"/>
    <property type="evidence" value="ECO:0007669"/>
    <property type="project" value="InterPro"/>
</dbReference>
<keyword evidence="2 4" id="KW-0689">Ribosomal protein</keyword>
<dbReference type="SUPFAM" id="SSF141091">
    <property type="entry name" value="L21p-like"/>
    <property type="match status" value="1"/>
</dbReference>